<reference evidence="2 3" key="1">
    <citation type="submission" date="2014-09" db="EMBL/GenBank/DDBJ databases">
        <title>Vibrio maritimus JCM 19235. (C45) whole genome shotgun sequence.</title>
        <authorList>
            <person name="Sawabe T."/>
            <person name="Meirelles P."/>
            <person name="Nakanishi M."/>
            <person name="Sayaka M."/>
            <person name="Hattori M."/>
            <person name="Ohkuma M."/>
        </authorList>
    </citation>
    <scope>NUCLEOTIDE SEQUENCE [LARGE SCALE GENOMIC DNA]</scope>
    <source>
        <strain evidence="3">JCM19235</strain>
    </source>
</reference>
<dbReference type="Gene3D" id="3.20.20.100">
    <property type="entry name" value="NADP-dependent oxidoreductase domain"/>
    <property type="match status" value="1"/>
</dbReference>
<dbReference type="EMBL" id="BBMR01000007">
    <property type="protein sequence ID" value="GAL20940.1"/>
    <property type="molecule type" value="Genomic_DNA"/>
</dbReference>
<reference evidence="2 3" key="2">
    <citation type="submission" date="2014-09" db="EMBL/GenBank/DDBJ databases">
        <authorList>
            <consortium name="NBRP consortium"/>
            <person name="Sawabe T."/>
            <person name="Meirelles P."/>
            <person name="Nakanishi M."/>
            <person name="Sayaka M."/>
            <person name="Hattori M."/>
            <person name="Ohkuma M."/>
        </authorList>
    </citation>
    <scope>NUCLEOTIDE SEQUENCE [LARGE SCALE GENOMIC DNA]</scope>
    <source>
        <strain evidence="3">JCM19235</strain>
    </source>
</reference>
<dbReference type="SUPFAM" id="SSF51430">
    <property type="entry name" value="NAD(P)-linked oxidoreductase"/>
    <property type="match status" value="1"/>
</dbReference>
<evidence type="ECO:0000313" key="3">
    <source>
        <dbReference type="Proteomes" id="UP000029228"/>
    </source>
</evidence>
<dbReference type="InterPro" id="IPR023210">
    <property type="entry name" value="NADP_OxRdtase_dom"/>
</dbReference>
<keyword evidence="3" id="KW-1185">Reference proteome</keyword>
<name>A0A090RZQ6_9VIBR</name>
<proteinExistence type="predicted"/>
<dbReference type="Pfam" id="PF00248">
    <property type="entry name" value="Aldo_ket_red"/>
    <property type="match status" value="1"/>
</dbReference>
<dbReference type="AlphaFoldDB" id="A0A090RZQ6"/>
<sequence>MALKKAGKIRAIGISNANQAELEQYQQTGVVDAVQEKYNLIERQLEQTLLPSTIKLMSRVLATLHLPWGC</sequence>
<evidence type="ECO:0000259" key="1">
    <source>
        <dbReference type="Pfam" id="PF00248"/>
    </source>
</evidence>
<protein>
    <recommendedName>
        <fullName evidence="1">NADP-dependent oxidoreductase domain-containing protein</fullName>
    </recommendedName>
</protein>
<dbReference type="InterPro" id="IPR036812">
    <property type="entry name" value="NAD(P)_OxRdtase_dom_sf"/>
</dbReference>
<dbReference type="STRING" id="990268.JCM19235_215"/>
<organism evidence="2 3">
    <name type="scientific">Vibrio maritimus</name>
    <dbReference type="NCBI Taxonomy" id="990268"/>
    <lineage>
        <taxon>Bacteria</taxon>
        <taxon>Pseudomonadati</taxon>
        <taxon>Pseudomonadota</taxon>
        <taxon>Gammaproteobacteria</taxon>
        <taxon>Vibrionales</taxon>
        <taxon>Vibrionaceae</taxon>
        <taxon>Vibrio</taxon>
    </lineage>
</organism>
<dbReference type="Proteomes" id="UP000029228">
    <property type="component" value="Unassembled WGS sequence"/>
</dbReference>
<accession>A0A090RZQ6</accession>
<comment type="caution">
    <text evidence="2">The sequence shown here is derived from an EMBL/GenBank/DDBJ whole genome shotgun (WGS) entry which is preliminary data.</text>
</comment>
<feature type="domain" description="NADP-dependent oxidoreductase" evidence="1">
    <location>
        <begin position="3"/>
        <end position="50"/>
    </location>
</feature>
<evidence type="ECO:0000313" key="2">
    <source>
        <dbReference type="EMBL" id="GAL20940.1"/>
    </source>
</evidence>
<gene>
    <name evidence="2" type="ORF">JCM19235_215</name>
</gene>